<dbReference type="NCBIfam" id="TIGR02271">
    <property type="entry name" value="YsnF/AvaK domain"/>
    <property type="match status" value="1"/>
</dbReference>
<name>A0A6H0WL23_9BACI</name>
<dbReference type="EMBL" id="CP048852">
    <property type="protein sequence ID" value="QIW80908.1"/>
    <property type="molecule type" value="Genomic_DNA"/>
</dbReference>
<protein>
    <submittedName>
        <fullName evidence="4">YsnF/AvaK domain-containing protein</fullName>
    </submittedName>
</protein>
<accession>A0A6H0WL23</accession>
<keyword evidence="5" id="KW-1185">Reference proteome</keyword>
<evidence type="ECO:0000313" key="4">
    <source>
        <dbReference type="EMBL" id="QIW80908.1"/>
    </source>
</evidence>
<dbReference type="Pfam" id="PF11181">
    <property type="entry name" value="YflT"/>
    <property type="match status" value="1"/>
</dbReference>
<sequence>MKNIVGVYETPQETIAAIEGLLTKGYDSDDISVVTSRRDTDYLESRTGTEVNQAVDAHDSESESFFDKLKDYFTMDDTAAHSKALSDLDITTGEIDKYQEDLDDGKLLVAVDADADVKAPIDNSSTLSGGFSSTNETADYTTKEEKTMPLREEQLKVDKEDVQTGEVEIGKEVKTEQRDMDIPVRHDEIYVERRPVDENRADASPVNDSEEIRVPIVEEKLEVTKKPVVTDEVVVGKRTVEENEHISETVKKEEPRLHKEGKADGLDDDPLNNK</sequence>
<feature type="domain" description="General stress protein 17M-like" evidence="3">
    <location>
        <begin position="4"/>
        <end position="105"/>
    </location>
</feature>
<dbReference type="InterPro" id="IPR052967">
    <property type="entry name" value="Stress_Response_Assoc"/>
</dbReference>
<feature type="compositionally biased region" description="Basic and acidic residues" evidence="1">
    <location>
        <begin position="238"/>
        <end position="265"/>
    </location>
</feature>
<evidence type="ECO:0000313" key="5">
    <source>
        <dbReference type="Proteomes" id="UP000501914"/>
    </source>
</evidence>
<gene>
    <name evidence="4" type="ORF">G4P54_14435</name>
</gene>
<dbReference type="Pfam" id="PF09557">
    <property type="entry name" value="DUF2382"/>
    <property type="match status" value="1"/>
</dbReference>
<dbReference type="AlphaFoldDB" id="A0A6H0WL23"/>
<proteinExistence type="predicted"/>
<reference evidence="4 5" key="1">
    <citation type="submission" date="2020-02" db="EMBL/GenBank/DDBJ databases">
        <title>Genome sequencing, annotation and comparative genomic analysis of Bacillus tequilensis EA-CB0015, an effective biological control agent against Pseudocercospora fijiensis in banana plants.</title>
        <authorList>
            <person name="Cuellar-Gaviria T.Z."/>
            <person name="Ju K.-S."/>
            <person name="Villegas-Escobar V."/>
        </authorList>
    </citation>
    <scope>NUCLEOTIDE SEQUENCE [LARGE SCALE GENOMIC DNA]</scope>
    <source>
        <strain evidence="4 5">EA-CB0015</strain>
    </source>
</reference>
<feature type="region of interest" description="Disordered" evidence="1">
    <location>
        <begin position="128"/>
        <end position="147"/>
    </location>
</feature>
<dbReference type="InterPro" id="IPR025889">
    <property type="entry name" value="GSP17M-like_dom"/>
</dbReference>
<dbReference type="PANTHER" id="PTHR38463:SF1">
    <property type="entry name" value="STRESS RESPONSE PROTEIN YSNF"/>
    <property type="match status" value="1"/>
</dbReference>
<feature type="region of interest" description="Disordered" evidence="1">
    <location>
        <begin position="238"/>
        <end position="274"/>
    </location>
</feature>
<feature type="compositionally biased region" description="Polar residues" evidence="1">
    <location>
        <begin position="128"/>
        <end position="140"/>
    </location>
</feature>
<organism evidence="4 5">
    <name type="scientific">Bacillus tequilensis</name>
    <dbReference type="NCBI Taxonomy" id="227866"/>
    <lineage>
        <taxon>Bacteria</taxon>
        <taxon>Bacillati</taxon>
        <taxon>Bacillota</taxon>
        <taxon>Bacilli</taxon>
        <taxon>Bacillales</taxon>
        <taxon>Bacillaceae</taxon>
        <taxon>Bacillus</taxon>
    </lineage>
</organism>
<dbReference type="InterPro" id="IPR019060">
    <property type="entry name" value="DUF2382"/>
</dbReference>
<dbReference type="KEGG" id="bteq:G4P54_14435"/>
<evidence type="ECO:0000259" key="2">
    <source>
        <dbReference type="Pfam" id="PF09557"/>
    </source>
</evidence>
<dbReference type="RefSeq" id="WP_167873029.1">
    <property type="nucleotide sequence ID" value="NZ_CP048852.1"/>
</dbReference>
<dbReference type="Proteomes" id="UP000501914">
    <property type="component" value="Chromosome"/>
</dbReference>
<evidence type="ECO:0000259" key="3">
    <source>
        <dbReference type="Pfam" id="PF11181"/>
    </source>
</evidence>
<dbReference type="PANTHER" id="PTHR38463">
    <property type="entry name" value="STRESS RESPONSE PROTEIN YSNF"/>
    <property type="match status" value="1"/>
</dbReference>
<evidence type="ECO:0000256" key="1">
    <source>
        <dbReference type="SAM" id="MobiDB-lite"/>
    </source>
</evidence>
<feature type="domain" description="DUF2382" evidence="2">
    <location>
        <begin position="148"/>
        <end position="255"/>
    </location>
</feature>